<keyword evidence="7" id="KW-1185">Reference proteome</keyword>
<feature type="domain" description="HMA" evidence="6">
    <location>
        <begin position="9"/>
        <end position="72"/>
    </location>
</feature>
<evidence type="ECO:0000256" key="3">
    <source>
        <dbReference type="ARBA" id="ARBA00022723"/>
    </source>
</evidence>
<dbReference type="Proteomes" id="UP000189701">
    <property type="component" value="Unplaced"/>
</dbReference>
<dbReference type="OrthoDB" id="1110082at2759"/>
<evidence type="ECO:0000313" key="7">
    <source>
        <dbReference type="Proteomes" id="UP000189701"/>
    </source>
</evidence>
<dbReference type="InterPro" id="IPR036163">
    <property type="entry name" value="HMA_dom_sf"/>
</dbReference>
<gene>
    <name evidence="8" type="primary">LOC104235243</name>
</gene>
<name>A0A1U7XC82_NICSY</name>
<dbReference type="KEGG" id="nsy:104235243"/>
<dbReference type="GeneID" id="104235243"/>
<dbReference type="eggNOG" id="KOG1603">
    <property type="taxonomic scope" value="Eukaryota"/>
</dbReference>
<evidence type="ECO:0000259" key="6">
    <source>
        <dbReference type="PROSITE" id="PS50846"/>
    </source>
</evidence>
<keyword evidence="3" id="KW-0479">Metal-binding</keyword>
<dbReference type="Gene3D" id="3.30.70.100">
    <property type="match status" value="1"/>
</dbReference>
<keyword evidence="2" id="KW-0488">Methylation</keyword>
<dbReference type="STRING" id="4096.A0A1U7XC82"/>
<dbReference type="InterPro" id="IPR006121">
    <property type="entry name" value="HMA_dom"/>
</dbReference>
<evidence type="ECO:0000256" key="5">
    <source>
        <dbReference type="ARBA" id="ARBA00024045"/>
    </source>
</evidence>
<dbReference type="SUPFAM" id="SSF55008">
    <property type="entry name" value="HMA, heavy metal-associated domain"/>
    <property type="match status" value="1"/>
</dbReference>
<dbReference type="AlphaFoldDB" id="A0A1U7XC82"/>
<evidence type="ECO:0000313" key="8">
    <source>
        <dbReference type="RefSeq" id="XP_009787266.1"/>
    </source>
</evidence>
<keyword evidence="4" id="KW-0449">Lipoprotein</keyword>
<comment type="similarity">
    <text evidence="5">Belongs to the HIPP family.</text>
</comment>
<keyword evidence="4" id="KW-0636">Prenylation</keyword>
<dbReference type="GO" id="GO:0009626">
    <property type="term" value="P:plant-type hypersensitive response"/>
    <property type="evidence" value="ECO:0007669"/>
    <property type="project" value="UniProtKB-KW"/>
</dbReference>
<dbReference type="GO" id="GO:0016020">
    <property type="term" value="C:membrane"/>
    <property type="evidence" value="ECO:0007669"/>
    <property type="project" value="UniProtKB-SubCell"/>
</dbReference>
<evidence type="ECO:0000256" key="1">
    <source>
        <dbReference type="ARBA" id="ARBA00004170"/>
    </source>
</evidence>
<protein>
    <submittedName>
        <fullName evidence="8">Uncharacterized protein LOC104235243</fullName>
    </submittedName>
</protein>
<comment type="subcellular location">
    <subcellularLocation>
        <location evidence="1">Membrane</location>
        <topology evidence="1">Peripheral membrane protein</topology>
    </subcellularLocation>
</comment>
<dbReference type="PANTHER" id="PTHR45868">
    <property type="entry name" value="HEAVY METAL-ASSOCIATED ISOPRENYLATED PLANT PROTEIN 33-RELATED"/>
    <property type="match status" value="1"/>
</dbReference>
<reference evidence="7" key="1">
    <citation type="journal article" date="2013" name="Genome Biol.">
        <title>Reference genomes and transcriptomes of Nicotiana sylvestris and Nicotiana tomentosiformis.</title>
        <authorList>
            <person name="Sierro N."/>
            <person name="Battey J.N."/>
            <person name="Ouadi S."/>
            <person name="Bovet L."/>
            <person name="Goepfert S."/>
            <person name="Bakaher N."/>
            <person name="Peitsch M.C."/>
            <person name="Ivanov N.V."/>
        </authorList>
    </citation>
    <scope>NUCLEOTIDE SEQUENCE [LARGE SCALE GENOMIC DNA]</scope>
</reference>
<dbReference type="PANTHER" id="PTHR45868:SF63">
    <property type="entry name" value="HMA DOMAIN-CONTAINING PROTEIN"/>
    <property type="match status" value="1"/>
</dbReference>
<evidence type="ECO:0000256" key="2">
    <source>
        <dbReference type="ARBA" id="ARBA00022481"/>
    </source>
</evidence>
<organism evidence="7 8">
    <name type="scientific">Nicotiana sylvestris</name>
    <name type="common">Wood tobacco</name>
    <name type="synonym">South American tobacco</name>
    <dbReference type="NCBI Taxonomy" id="4096"/>
    <lineage>
        <taxon>Eukaryota</taxon>
        <taxon>Viridiplantae</taxon>
        <taxon>Streptophyta</taxon>
        <taxon>Embryophyta</taxon>
        <taxon>Tracheophyta</taxon>
        <taxon>Spermatophyta</taxon>
        <taxon>Magnoliopsida</taxon>
        <taxon>eudicotyledons</taxon>
        <taxon>Gunneridae</taxon>
        <taxon>Pentapetalae</taxon>
        <taxon>asterids</taxon>
        <taxon>lamiids</taxon>
        <taxon>Solanales</taxon>
        <taxon>Solanaceae</taxon>
        <taxon>Nicotianoideae</taxon>
        <taxon>Nicotianeae</taxon>
        <taxon>Nicotiana</taxon>
    </lineage>
</organism>
<accession>A0A1U7XC82</accession>
<sequence length="187" mass="20936">MISMEPFADVSCTLKVNVNCDSCKMKMMEVLHSVRGVYALTIDAEQGIANVYGEVDPNRLLMALSRSGQHAELISVKLRHPNLTQRSHYGQNNGYGHNHNNGYGYNNNNYSAIDGPYGHHNSNGLGEPSSYYSSRRALVDRPYYGSSYRNSSPYSSYDPSSSSSSLYQPIIIDHVIREEPMNWCSIL</sequence>
<dbReference type="RefSeq" id="XP_009787266.1">
    <property type="nucleotide sequence ID" value="XM_009788964.1"/>
</dbReference>
<evidence type="ECO:0000256" key="4">
    <source>
        <dbReference type="ARBA" id="ARBA00023289"/>
    </source>
</evidence>
<dbReference type="PROSITE" id="PS50846">
    <property type="entry name" value="HMA_2"/>
    <property type="match status" value="1"/>
</dbReference>
<dbReference type="GO" id="GO:0046872">
    <property type="term" value="F:metal ion binding"/>
    <property type="evidence" value="ECO:0007669"/>
    <property type="project" value="UniProtKB-KW"/>
</dbReference>
<proteinExistence type="inferred from homology"/>
<reference evidence="8" key="2">
    <citation type="submission" date="2025-08" db="UniProtKB">
        <authorList>
            <consortium name="RefSeq"/>
        </authorList>
    </citation>
    <scope>IDENTIFICATION</scope>
    <source>
        <tissue evidence="8">Leaf</tissue>
    </source>
</reference>
<dbReference type="Pfam" id="PF00403">
    <property type="entry name" value="HMA"/>
    <property type="match status" value="1"/>
</dbReference>